<keyword evidence="13 17" id="KW-0472">Membrane</keyword>
<feature type="coiled-coil region" evidence="15">
    <location>
        <begin position="56"/>
        <end position="96"/>
    </location>
</feature>
<dbReference type="CDD" id="cd06225">
    <property type="entry name" value="HAMP"/>
    <property type="match status" value="1"/>
</dbReference>
<reference evidence="20 21" key="1">
    <citation type="submission" date="2023-05" db="EMBL/GenBank/DDBJ databases">
        <title>Metabolic capabilities are highly conserved among human nasal-associated Corynebacterium species in pangenomic analyses.</title>
        <authorList>
            <person name="Tran T.H."/>
            <person name="Roberts A.Q."/>
            <person name="Escapa I.F."/>
            <person name="Gao W."/>
            <person name="Conlan S."/>
            <person name="Kong H."/>
            <person name="Segre J.A."/>
            <person name="Kelly M.S."/>
            <person name="Lemon K.P."/>
        </authorList>
    </citation>
    <scope>NUCLEOTIDE SEQUENCE [LARGE SCALE GENOMIC DNA]</scope>
    <source>
        <strain evidence="20 21">KPL3802</strain>
    </source>
</reference>
<evidence type="ECO:0000256" key="3">
    <source>
        <dbReference type="ARBA" id="ARBA00012438"/>
    </source>
</evidence>
<keyword evidence="8" id="KW-0547">Nucleotide-binding</keyword>
<feature type="compositionally biased region" description="Basic and acidic residues" evidence="16">
    <location>
        <begin position="559"/>
        <end position="572"/>
    </location>
</feature>
<feature type="region of interest" description="Disordered" evidence="16">
    <location>
        <begin position="499"/>
        <end position="522"/>
    </location>
</feature>
<dbReference type="Pfam" id="PF00672">
    <property type="entry name" value="HAMP"/>
    <property type="match status" value="1"/>
</dbReference>
<dbReference type="SUPFAM" id="SSF47384">
    <property type="entry name" value="Homodimeric domain of signal transducing histidine kinase"/>
    <property type="match status" value="1"/>
</dbReference>
<keyword evidence="9 20" id="KW-0418">Kinase</keyword>
<name>A0ABT7FMC7_9CORY</name>
<comment type="caution">
    <text evidence="20">The sequence shown here is derived from an EMBL/GenBank/DDBJ whole genome shotgun (WGS) entry which is preliminary data.</text>
</comment>
<organism evidence="20 21">
    <name type="scientific">Corynebacterium accolens</name>
    <dbReference type="NCBI Taxonomy" id="38284"/>
    <lineage>
        <taxon>Bacteria</taxon>
        <taxon>Bacillati</taxon>
        <taxon>Actinomycetota</taxon>
        <taxon>Actinomycetes</taxon>
        <taxon>Mycobacteriales</taxon>
        <taxon>Corynebacteriaceae</taxon>
        <taxon>Corynebacterium</taxon>
    </lineage>
</organism>
<dbReference type="PROSITE" id="PS50109">
    <property type="entry name" value="HIS_KIN"/>
    <property type="match status" value="1"/>
</dbReference>
<feature type="domain" description="HAMP" evidence="19">
    <location>
        <begin position="212"/>
        <end position="264"/>
    </location>
</feature>
<keyword evidence="11 17" id="KW-1133">Transmembrane helix</keyword>
<comment type="catalytic activity">
    <reaction evidence="1">
        <text>ATP + protein L-histidine = ADP + protein N-phospho-L-histidine.</text>
        <dbReference type="EC" id="2.7.13.3"/>
    </reaction>
</comment>
<proteinExistence type="predicted"/>
<evidence type="ECO:0000256" key="11">
    <source>
        <dbReference type="ARBA" id="ARBA00022989"/>
    </source>
</evidence>
<evidence type="ECO:0000256" key="5">
    <source>
        <dbReference type="ARBA" id="ARBA00022553"/>
    </source>
</evidence>
<evidence type="ECO:0000259" key="18">
    <source>
        <dbReference type="PROSITE" id="PS50109"/>
    </source>
</evidence>
<dbReference type="SMART" id="SM00304">
    <property type="entry name" value="HAMP"/>
    <property type="match status" value="1"/>
</dbReference>
<feature type="compositionally biased region" description="Acidic residues" evidence="16">
    <location>
        <begin position="606"/>
        <end position="618"/>
    </location>
</feature>
<evidence type="ECO:0000256" key="13">
    <source>
        <dbReference type="ARBA" id="ARBA00023136"/>
    </source>
</evidence>
<evidence type="ECO:0000256" key="8">
    <source>
        <dbReference type="ARBA" id="ARBA00022741"/>
    </source>
</evidence>
<accession>A0ABT7FMC7</accession>
<feature type="domain" description="Histidine kinase" evidence="18">
    <location>
        <begin position="279"/>
        <end position="496"/>
    </location>
</feature>
<evidence type="ECO:0000256" key="12">
    <source>
        <dbReference type="ARBA" id="ARBA00023012"/>
    </source>
</evidence>
<feature type="region of interest" description="Disordered" evidence="16">
    <location>
        <begin position="553"/>
        <end position="648"/>
    </location>
</feature>
<evidence type="ECO:0000256" key="10">
    <source>
        <dbReference type="ARBA" id="ARBA00022840"/>
    </source>
</evidence>
<dbReference type="CDD" id="cd00075">
    <property type="entry name" value="HATPase"/>
    <property type="match status" value="1"/>
</dbReference>
<keyword evidence="4" id="KW-1003">Cell membrane</keyword>
<dbReference type="Gene3D" id="3.30.565.10">
    <property type="entry name" value="Histidine kinase-like ATPase, C-terminal domain"/>
    <property type="match status" value="1"/>
</dbReference>
<keyword evidence="15" id="KW-0175">Coiled coil</keyword>
<evidence type="ECO:0000313" key="21">
    <source>
        <dbReference type="Proteomes" id="UP001239414"/>
    </source>
</evidence>
<evidence type="ECO:0000256" key="7">
    <source>
        <dbReference type="ARBA" id="ARBA00022692"/>
    </source>
</evidence>
<evidence type="ECO:0000313" key="20">
    <source>
        <dbReference type="EMBL" id="MDK4246738.1"/>
    </source>
</evidence>
<dbReference type="SUPFAM" id="SSF158472">
    <property type="entry name" value="HAMP domain-like"/>
    <property type="match status" value="1"/>
</dbReference>
<dbReference type="SMART" id="SM00387">
    <property type="entry name" value="HATPase_c"/>
    <property type="match status" value="1"/>
</dbReference>
<keyword evidence="7 17" id="KW-0812">Transmembrane</keyword>
<evidence type="ECO:0000256" key="16">
    <source>
        <dbReference type="SAM" id="MobiDB-lite"/>
    </source>
</evidence>
<dbReference type="PANTHER" id="PTHR43547">
    <property type="entry name" value="TWO-COMPONENT HISTIDINE KINASE"/>
    <property type="match status" value="1"/>
</dbReference>
<evidence type="ECO:0000256" key="4">
    <source>
        <dbReference type="ARBA" id="ARBA00022475"/>
    </source>
</evidence>
<dbReference type="InterPro" id="IPR003661">
    <property type="entry name" value="HisK_dim/P_dom"/>
</dbReference>
<dbReference type="SUPFAM" id="SSF55874">
    <property type="entry name" value="ATPase domain of HSP90 chaperone/DNA topoisomerase II/histidine kinase"/>
    <property type="match status" value="1"/>
</dbReference>
<evidence type="ECO:0000256" key="2">
    <source>
        <dbReference type="ARBA" id="ARBA00004651"/>
    </source>
</evidence>
<comment type="subcellular location">
    <subcellularLocation>
        <location evidence="2">Cell membrane</location>
        <topology evidence="2">Multi-pass membrane protein</topology>
    </subcellularLocation>
</comment>
<dbReference type="EMBL" id="JASNUO010000002">
    <property type="protein sequence ID" value="MDK4246738.1"/>
    <property type="molecule type" value="Genomic_DNA"/>
</dbReference>
<keyword evidence="5" id="KW-0597">Phosphoprotein</keyword>
<gene>
    <name evidence="20" type="primary">mtrB</name>
    <name evidence="20" type="ORF">QPX34_01710</name>
</gene>
<protein>
    <recommendedName>
        <fullName evidence="14">Sensor histidine kinase MtrB</fullName>
        <ecNumber evidence="3">2.7.13.3</ecNumber>
    </recommendedName>
</protein>
<dbReference type="PRINTS" id="PR00344">
    <property type="entry name" value="BCTRLSENSOR"/>
</dbReference>
<dbReference type="Pfam" id="PF02518">
    <property type="entry name" value="HATPase_c"/>
    <property type="match status" value="1"/>
</dbReference>
<dbReference type="Gene3D" id="1.10.287.130">
    <property type="match status" value="1"/>
</dbReference>
<evidence type="ECO:0000256" key="15">
    <source>
        <dbReference type="SAM" id="Coils"/>
    </source>
</evidence>
<dbReference type="Proteomes" id="UP001239414">
    <property type="component" value="Unassembled WGS sequence"/>
</dbReference>
<dbReference type="Gene3D" id="6.10.340.10">
    <property type="match status" value="1"/>
</dbReference>
<keyword evidence="12" id="KW-0902">Two-component regulatory system</keyword>
<evidence type="ECO:0000256" key="14">
    <source>
        <dbReference type="ARBA" id="ARBA00035305"/>
    </source>
</evidence>
<dbReference type="PANTHER" id="PTHR43547:SF2">
    <property type="entry name" value="HYBRID SIGNAL TRANSDUCTION HISTIDINE KINASE C"/>
    <property type="match status" value="1"/>
</dbReference>
<dbReference type="InterPro" id="IPR003660">
    <property type="entry name" value="HAMP_dom"/>
</dbReference>
<keyword evidence="21" id="KW-1185">Reference proteome</keyword>
<dbReference type="Pfam" id="PF00512">
    <property type="entry name" value="HisKA"/>
    <property type="match status" value="1"/>
</dbReference>
<dbReference type="SMART" id="SM00388">
    <property type="entry name" value="HisKA"/>
    <property type="match status" value="1"/>
</dbReference>
<dbReference type="InterPro" id="IPR004358">
    <property type="entry name" value="Sig_transdc_His_kin-like_C"/>
</dbReference>
<evidence type="ECO:0000256" key="1">
    <source>
        <dbReference type="ARBA" id="ARBA00000085"/>
    </source>
</evidence>
<dbReference type="PROSITE" id="PS50885">
    <property type="entry name" value="HAMP"/>
    <property type="match status" value="1"/>
</dbReference>
<dbReference type="GO" id="GO:0016301">
    <property type="term" value="F:kinase activity"/>
    <property type="evidence" value="ECO:0007669"/>
    <property type="project" value="UniProtKB-KW"/>
</dbReference>
<dbReference type="InterPro" id="IPR005467">
    <property type="entry name" value="His_kinase_dom"/>
</dbReference>
<feature type="compositionally biased region" description="Basic and acidic residues" evidence="16">
    <location>
        <begin position="626"/>
        <end position="648"/>
    </location>
</feature>
<keyword evidence="10" id="KW-0067">ATP-binding</keyword>
<dbReference type="InterPro" id="IPR036097">
    <property type="entry name" value="HisK_dim/P_sf"/>
</dbReference>
<feature type="transmembrane region" description="Helical" evidence="17">
    <location>
        <begin position="20"/>
        <end position="43"/>
    </location>
</feature>
<sequence length="648" mass="69026">MRRIRDAIVDTLRTSLQARVIGMIVVASSVVMIILAYALVSVLTQRLVSQKEDVALQELERARTAVEQQIDATSSANSVQVRINSARASLDQLSAQQGDAQAVYEPVIVVENQDGSITTSPEDFPVPEQMRQMVGQDQIAQQYYPVPRGNGDYYNALMVGTPTDAEIPNLQVYLALSMESEESTMALMRGLLSAAGVVVVVLLVGIAWLATQQVITPIKSASRIAQRLAAGHLKERMAVDRDDEMGRLAASFNNMADKLSSQIAQLEEYGDLQRQFTSDVSHELRTPITTVRMAADLIESEADSLPAGAQRASKLMSRELDRFEELLADLLEISRHDAGVADLSTTAIDLRSCVDAAYRQVEHLAQKLDVEVVRNMPDERITIQADSRRIERILRNLLANAIDHSEGKPVVIDIATTEKAVGVAVTDHGVGLKPGQEELVFNRFWRADSSRKRHSGGTGLGLAIAREDAVLHGGTLDAFGVFGYGSRFRLIIPREPNTEIGEEPISREIPGAPGTGSDAAHEGHDALADAPALADPATAGPATAAAGEKGAAADFAADAAHESDAADARQADAGEADAGAAEDEGEGGAGGASPSSSSVVGRGIGIDDDSAEAAEADGDGILWPSERNRGAASPERRSYKAPDFKGDK</sequence>
<dbReference type="NCBIfam" id="NF040691">
    <property type="entry name" value="MtrAB_MtrB"/>
    <property type="match status" value="1"/>
</dbReference>
<evidence type="ECO:0000259" key="19">
    <source>
        <dbReference type="PROSITE" id="PS50885"/>
    </source>
</evidence>
<dbReference type="InterPro" id="IPR047669">
    <property type="entry name" value="MtrAB_MtrB"/>
</dbReference>
<evidence type="ECO:0000256" key="9">
    <source>
        <dbReference type="ARBA" id="ARBA00022777"/>
    </source>
</evidence>
<dbReference type="EC" id="2.7.13.3" evidence="3"/>
<dbReference type="CDD" id="cd00082">
    <property type="entry name" value="HisKA"/>
    <property type="match status" value="1"/>
</dbReference>
<evidence type="ECO:0000256" key="6">
    <source>
        <dbReference type="ARBA" id="ARBA00022679"/>
    </source>
</evidence>
<evidence type="ECO:0000256" key="17">
    <source>
        <dbReference type="SAM" id="Phobius"/>
    </source>
</evidence>
<dbReference type="InterPro" id="IPR003594">
    <property type="entry name" value="HATPase_dom"/>
</dbReference>
<feature type="transmembrane region" description="Helical" evidence="17">
    <location>
        <begin position="186"/>
        <end position="210"/>
    </location>
</feature>
<keyword evidence="6" id="KW-0808">Transferase</keyword>
<dbReference type="InterPro" id="IPR036890">
    <property type="entry name" value="HATPase_C_sf"/>
</dbReference>